<dbReference type="GO" id="GO:0031404">
    <property type="term" value="F:chloride ion binding"/>
    <property type="evidence" value="ECO:0007669"/>
    <property type="project" value="InterPro"/>
</dbReference>
<name>A0A846HBZ0_9CYAN</name>
<dbReference type="AlphaFoldDB" id="A0A846HBZ0"/>
<comment type="similarity">
    <text evidence="1">Belongs to the orange carotenoid-binding protein family.</text>
</comment>
<keyword evidence="1" id="KW-0793">Thylakoid</keyword>
<organism evidence="3 4">
    <name type="scientific">Hassallia byssoidea VB512170</name>
    <dbReference type="NCBI Taxonomy" id="1304833"/>
    <lineage>
        <taxon>Bacteria</taxon>
        <taxon>Bacillati</taxon>
        <taxon>Cyanobacteriota</taxon>
        <taxon>Cyanophyceae</taxon>
        <taxon>Nostocales</taxon>
        <taxon>Tolypothrichaceae</taxon>
        <taxon>Hassallia</taxon>
    </lineage>
</organism>
<evidence type="ECO:0000259" key="2">
    <source>
        <dbReference type="PROSITE" id="PS51773"/>
    </source>
</evidence>
<gene>
    <name evidence="3" type="ORF">PI95_016910</name>
</gene>
<dbReference type="GO" id="GO:0016037">
    <property type="term" value="P:light absorption"/>
    <property type="evidence" value="ECO:0007669"/>
    <property type="project" value="UniProtKB-UniRule"/>
</dbReference>
<dbReference type="InterPro" id="IPR036917">
    <property type="entry name" value="Orange_carotenoid-bd_N_sf"/>
</dbReference>
<dbReference type="GO" id="GO:0030089">
    <property type="term" value="C:phycobilisome"/>
    <property type="evidence" value="ECO:0007669"/>
    <property type="project" value="UniProtKB-UniRule"/>
</dbReference>
<dbReference type="RefSeq" id="WP_039738513.1">
    <property type="nucleotide sequence ID" value="NZ_JTCM02000036.1"/>
</dbReference>
<comment type="caution">
    <text evidence="3">The sequence shown here is derived from an EMBL/GenBank/DDBJ whole genome shotgun (WGS) entry which is preliminary data.</text>
</comment>
<sequence>MTSTNTNFIEVAVSKFKNLNADDRLAVLALLFTQVSEEVPASALNCMPSDGTADLVAEIQKVSHPEQIVALRQLQNQEGGETAISTDSYTSMDAECKLAFWYHLAQNLGGSVVGIPLDYIPSEPAAEVLDLLQMASTEEIMSFMQQVLS</sequence>
<dbReference type="InterPro" id="IPR015233">
    <property type="entry name" value="Orange_carotenoid-bd_N"/>
</dbReference>
<reference evidence="3 4" key="1">
    <citation type="journal article" date="2015" name="Genome Announc.">
        <title>Draft Genome Sequence of Cyanobacterium Hassallia byssoidea Strain VB512170, Isolated from Monuments in India.</title>
        <authorList>
            <person name="Singh D."/>
            <person name="Chandrababunaidu M.M."/>
            <person name="Panda A."/>
            <person name="Sen D."/>
            <person name="Bhattacharyya S."/>
            <person name="Adhikary S.P."/>
            <person name="Tripathy S."/>
        </authorList>
    </citation>
    <scope>NUCLEOTIDE SEQUENCE [LARGE SCALE GENOMIC DNA]</scope>
    <source>
        <strain evidence="3 4">VB512170</strain>
    </source>
</reference>
<proteinExistence type="inferred from homology"/>
<dbReference type="EMBL" id="JTCM02000036">
    <property type="protein sequence ID" value="NEU74194.1"/>
    <property type="molecule type" value="Genomic_DNA"/>
</dbReference>
<feature type="domain" description="OCP N-terminal" evidence="2">
    <location>
        <begin position="6"/>
        <end position="149"/>
    </location>
</feature>
<dbReference type="SUPFAM" id="SSF81930">
    <property type="entry name" value="Orange carotenoid protein, N-terminal domain"/>
    <property type="match status" value="1"/>
</dbReference>
<dbReference type="Pfam" id="PF09150">
    <property type="entry name" value="Carot_N"/>
    <property type="match status" value="1"/>
</dbReference>
<protein>
    <submittedName>
        <fullName evidence="3">Orange carotenoid-binding protein</fullName>
    </submittedName>
</protein>
<dbReference type="Gene3D" id="1.10.2090.10">
    <property type="entry name" value="Orange carotenoid-binding protein, N-terminal domain"/>
    <property type="match status" value="1"/>
</dbReference>
<dbReference type="Proteomes" id="UP000031549">
    <property type="component" value="Unassembled WGS sequence"/>
</dbReference>
<dbReference type="PROSITE" id="PS51773">
    <property type="entry name" value="OCP_N"/>
    <property type="match status" value="1"/>
</dbReference>
<keyword evidence="4" id="KW-1185">Reference proteome</keyword>
<keyword evidence="1" id="KW-0042">Antenna complex</keyword>
<accession>A0A846HBZ0</accession>
<evidence type="ECO:0000256" key="1">
    <source>
        <dbReference type="PROSITE-ProRule" id="PRU01109"/>
    </source>
</evidence>
<keyword evidence="1" id="KW-0472">Membrane</keyword>
<evidence type="ECO:0000313" key="4">
    <source>
        <dbReference type="Proteomes" id="UP000031549"/>
    </source>
</evidence>
<evidence type="ECO:0000313" key="3">
    <source>
        <dbReference type="EMBL" id="NEU74194.1"/>
    </source>
</evidence>
<keyword evidence="1" id="KW-0157">Chromophore</keyword>
<keyword evidence="1" id="KW-0605">Phycobilisome</keyword>